<dbReference type="Proteomes" id="UP000323876">
    <property type="component" value="Unassembled WGS sequence"/>
</dbReference>
<dbReference type="OrthoDB" id="2083950at201174"/>
<dbReference type="AlphaFoldDB" id="A0A5N0DJE7"/>
<protein>
    <submittedName>
        <fullName evidence="1">Uncharacterized protein</fullName>
    </submittedName>
</protein>
<dbReference type="EMBL" id="VXLC01000057">
    <property type="protein sequence ID" value="KAA8877197.1"/>
    <property type="molecule type" value="Genomic_DNA"/>
</dbReference>
<proteinExistence type="predicted"/>
<gene>
    <name evidence="1" type="ORF">F3087_45510</name>
</gene>
<evidence type="ECO:0000313" key="2">
    <source>
        <dbReference type="Proteomes" id="UP000323876"/>
    </source>
</evidence>
<dbReference type="RefSeq" id="WP_150408445.1">
    <property type="nucleotide sequence ID" value="NZ_VXLC01000057.1"/>
</dbReference>
<sequence length="75" mass="8530">MRVRIQAGDKPTTVKFEIQGDERQLAARDYLIVEYERADGLADDVHVEHGQEGITVYMPLSRWRVWSSAGAEITP</sequence>
<accession>A0A5N0DJE7</accession>
<keyword evidence="2" id="KW-1185">Reference proteome</keyword>
<evidence type="ECO:0000313" key="1">
    <source>
        <dbReference type="EMBL" id="KAA8877197.1"/>
    </source>
</evidence>
<organism evidence="1 2">
    <name type="scientific">Nocardia colli</name>
    <dbReference type="NCBI Taxonomy" id="2545717"/>
    <lineage>
        <taxon>Bacteria</taxon>
        <taxon>Bacillati</taxon>
        <taxon>Actinomycetota</taxon>
        <taxon>Actinomycetes</taxon>
        <taxon>Mycobacteriales</taxon>
        <taxon>Nocardiaceae</taxon>
        <taxon>Nocardia</taxon>
    </lineage>
</organism>
<name>A0A5N0DJE7_9NOCA</name>
<comment type="caution">
    <text evidence="1">The sequence shown here is derived from an EMBL/GenBank/DDBJ whole genome shotgun (WGS) entry which is preliminary data.</text>
</comment>
<reference evidence="1 2" key="1">
    <citation type="submission" date="2019-09" db="EMBL/GenBank/DDBJ databases">
        <authorList>
            <person name="Wang X."/>
        </authorList>
    </citation>
    <scope>NUCLEOTIDE SEQUENCE [LARGE SCALE GENOMIC DNA]</scope>
    <source>
        <strain evidence="1 2">CICC 11023</strain>
    </source>
</reference>